<accession>A0AAV9ZLT9</accession>
<comment type="caution">
    <text evidence="2">The sequence shown here is derived from an EMBL/GenBank/DDBJ whole genome shotgun (WGS) entry which is preliminary data.</text>
</comment>
<dbReference type="EMBL" id="JAWWNJ010000132">
    <property type="protein sequence ID" value="KAK6985156.1"/>
    <property type="molecule type" value="Genomic_DNA"/>
</dbReference>
<dbReference type="AlphaFoldDB" id="A0AAV9ZLT9"/>
<evidence type="ECO:0000313" key="3">
    <source>
        <dbReference type="Proteomes" id="UP001362999"/>
    </source>
</evidence>
<evidence type="ECO:0000313" key="2">
    <source>
        <dbReference type="EMBL" id="KAK6985156.1"/>
    </source>
</evidence>
<evidence type="ECO:0000256" key="1">
    <source>
        <dbReference type="SAM" id="MobiDB-lite"/>
    </source>
</evidence>
<feature type="compositionally biased region" description="Low complexity" evidence="1">
    <location>
        <begin position="232"/>
        <end position="265"/>
    </location>
</feature>
<protein>
    <submittedName>
        <fullName evidence="2">Uncharacterized protein</fullName>
    </submittedName>
</protein>
<reference evidence="2 3" key="1">
    <citation type="journal article" date="2024" name="J Genomics">
        <title>Draft genome sequencing and assembly of Favolaschia claudopus CIRM-BRFM 2984 isolated from oak limbs.</title>
        <authorList>
            <person name="Navarro D."/>
            <person name="Drula E."/>
            <person name="Chaduli D."/>
            <person name="Cazenave R."/>
            <person name="Ahrendt S."/>
            <person name="Wang J."/>
            <person name="Lipzen A."/>
            <person name="Daum C."/>
            <person name="Barry K."/>
            <person name="Grigoriev I.V."/>
            <person name="Favel A."/>
            <person name="Rosso M.N."/>
            <person name="Martin F."/>
        </authorList>
    </citation>
    <scope>NUCLEOTIDE SEQUENCE [LARGE SCALE GENOMIC DNA]</scope>
    <source>
        <strain evidence="2 3">CIRM-BRFM 2984</strain>
    </source>
</reference>
<gene>
    <name evidence="2" type="ORF">R3P38DRAFT_2805884</name>
</gene>
<proteinExistence type="predicted"/>
<dbReference type="Proteomes" id="UP001362999">
    <property type="component" value="Unassembled WGS sequence"/>
</dbReference>
<feature type="region of interest" description="Disordered" evidence="1">
    <location>
        <begin position="1"/>
        <end position="24"/>
    </location>
</feature>
<keyword evidence="3" id="KW-1185">Reference proteome</keyword>
<name>A0AAV9ZLT9_9AGAR</name>
<feature type="region of interest" description="Disordered" evidence="1">
    <location>
        <begin position="226"/>
        <end position="272"/>
    </location>
</feature>
<organism evidence="2 3">
    <name type="scientific">Favolaschia claudopus</name>
    <dbReference type="NCBI Taxonomy" id="2862362"/>
    <lineage>
        <taxon>Eukaryota</taxon>
        <taxon>Fungi</taxon>
        <taxon>Dikarya</taxon>
        <taxon>Basidiomycota</taxon>
        <taxon>Agaricomycotina</taxon>
        <taxon>Agaricomycetes</taxon>
        <taxon>Agaricomycetidae</taxon>
        <taxon>Agaricales</taxon>
        <taxon>Marasmiineae</taxon>
        <taxon>Mycenaceae</taxon>
        <taxon>Favolaschia</taxon>
    </lineage>
</organism>
<feature type="region of interest" description="Disordered" evidence="1">
    <location>
        <begin position="175"/>
        <end position="205"/>
    </location>
</feature>
<sequence length="417" mass="45716">MKTGGGKSREWQQAIHTSADGKGLRENFAREKTEADGYNSLPMSHQVVTAMRHAETSVYRLTHCLQWSVACVSGVVDEELARRGSSLLKGARHKIAKRQARLERLSQDINRLPKSSGHRRSLRSRVAKMMKQTEATAARMDGVGVAKAGVYTSWSFSHWEEAQMAWYLACDNGEHPHPPRQRSPPVSRTPTRSSSSSPVHSSTVTPLLAASPLASEMAPDLSFNASDRRHQPAYSPSSSATPQASASPALDHASTSSDGRSESTSCHSSPRLSLADNCSSTFDASLVSGKCSSVSPAEPLATAEDFHPDLDVEVSDHVAYAVRAREFAAGSMLDVSFGVVAGSWERARAHYLRLESLGRFPEIVSTPSLTEAVCFVEGFVCAGSSREARRRRELIREETSARERWLQSRFFSRTRRL</sequence>
<feature type="compositionally biased region" description="Low complexity" evidence="1">
    <location>
        <begin position="183"/>
        <end position="205"/>
    </location>
</feature>